<dbReference type="EMBL" id="QSKO01000048">
    <property type="protein sequence ID" value="RHE69020.1"/>
    <property type="molecule type" value="Genomic_DNA"/>
</dbReference>
<feature type="transmembrane region" description="Helical" evidence="1">
    <location>
        <begin position="223"/>
        <end position="242"/>
    </location>
</feature>
<feature type="transmembrane region" description="Helical" evidence="1">
    <location>
        <begin position="96"/>
        <end position="121"/>
    </location>
</feature>
<feature type="transmembrane region" description="Helical" evidence="1">
    <location>
        <begin position="166"/>
        <end position="185"/>
    </location>
</feature>
<evidence type="ECO:0000313" key="4">
    <source>
        <dbReference type="Proteomes" id="UP000283928"/>
    </source>
</evidence>
<organism evidence="2">
    <name type="scientific">Blautia obeum</name>
    <dbReference type="NCBI Taxonomy" id="40520"/>
    <lineage>
        <taxon>Bacteria</taxon>
        <taxon>Bacillati</taxon>
        <taxon>Bacillota</taxon>
        <taxon>Clostridia</taxon>
        <taxon>Lachnospirales</taxon>
        <taxon>Lachnospiraceae</taxon>
        <taxon>Blautia</taxon>
    </lineage>
</organism>
<accession>A0A286N5V1</accession>
<feature type="transmembrane region" description="Helical" evidence="1">
    <location>
        <begin position="141"/>
        <end position="159"/>
    </location>
</feature>
<feature type="transmembrane region" description="Helical" evidence="1">
    <location>
        <begin position="54"/>
        <end position="75"/>
    </location>
</feature>
<keyword evidence="1" id="KW-1133">Transmembrane helix</keyword>
<keyword evidence="1" id="KW-0472">Membrane</keyword>
<sequence length="253" mass="28713">MKSLWYAIKSEVVKLRHTPIFLLHIIVPLLGGLLFAMYFHLYSGQQSITQRLNLILQATSAFFPLAISIAVSLGINLEEEGHFQALFVGMESKSKLIIAKLILFLGIGAVAIVILFLPILFSVAVMDQELSISVLNTVLYSYVYLVLGNIVTYIIHFWLSLKSGLGASVITGVLESLIVILFSNLPLKLVISWEYIPWAWAVNMCRQEILQFNTQLSTLQPNIIFKVIIITFVLLLVFCIWFEKWEGRKNYEE</sequence>
<gene>
    <name evidence="2" type="primary">nsoG</name>
    <name evidence="3" type="ORF">DW723_17420</name>
</gene>
<dbReference type="NCBIfam" id="TIGR03733">
    <property type="entry name" value="lanti_perm_MutG"/>
    <property type="match status" value="1"/>
</dbReference>
<dbReference type="RefSeq" id="WP_015543480.1">
    <property type="nucleotide sequence ID" value="NZ_JAQEBC010000026.1"/>
</dbReference>
<dbReference type="AlphaFoldDB" id="A0A286N5V1"/>
<dbReference type="Proteomes" id="UP000283928">
    <property type="component" value="Unassembled WGS sequence"/>
</dbReference>
<name>A0A286N5V1_9FIRM</name>
<evidence type="ECO:0000256" key="1">
    <source>
        <dbReference type="SAM" id="Phobius"/>
    </source>
</evidence>
<protein>
    <submittedName>
        <fullName evidence="3">Lantibiotic immunity ABC transporter MutG family permease subunit</fullName>
    </submittedName>
    <submittedName>
        <fullName evidence="2">NsoG</fullName>
    </submittedName>
</protein>
<dbReference type="CDD" id="cd21808">
    <property type="entry name" value="ABC-2_lan_permease_MutG"/>
    <property type="match status" value="1"/>
</dbReference>
<evidence type="ECO:0000313" key="2">
    <source>
        <dbReference type="EMBL" id="ASY03208.1"/>
    </source>
</evidence>
<reference evidence="3 4" key="2">
    <citation type="submission" date="2018-08" db="EMBL/GenBank/DDBJ databases">
        <title>A genome reference for cultivated species of the human gut microbiota.</title>
        <authorList>
            <person name="Zou Y."/>
            <person name="Xue W."/>
            <person name="Luo G."/>
        </authorList>
    </citation>
    <scope>NUCLEOTIDE SEQUENCE [LARGE SCALE GENOMIC DNA]</scope>
    <source>
        <strain evidence="3 4">AM27-32LB</strain>
    </source>
</reference>
<reference evidence="2" key="1">
    <citation type="journal article" date="2017" name="Microbiology">
        <title>Discovery of a novel lantibiotic nisin O from Blautia obeum A2-162, isolated from the human gastrointestinal tract.</title>
        <authorList>
            <person name="Hatziioanou D."/>
            <person name="Gherghisan-Filip C."/>
            <person name="Saalbach G."/>
            <person name="Horn N."/>
            <person name="Wegmann U."/>
            <person name="Duncan S.H."/>
            <person name="Flint H.J."/>
            <person name="Mayer M.J."/>
            <person name="Narbad A."/>
        </authorList>
    </citation>
    <scope>NUCLEOTIDE SEQUENCE</scope>
    <source>
        <strain evidence="2">A2-162</strain>
    </source>
</reference>
<keyword evidence="1" id="KW-0812">Transmembrane</keyword>
<evidence type="ECO:0000313" key="3">
    <source>
        <dbReference type="EMBL" id="RHE69020.1"/>
    </source>
</evidence>
<feature type="transmembrane region" description="Helical" evidence="1">
    <location>
        <begin position="21"/>
        <end position="42"/>
    </location>
</feature>
<dbReference type="EMBL" id="KY914474">
    <property type="protein sequence ID" value="ASY03208.1"/>
    <property type="molecule type" value="Genomic_DNA"/>
</dbReference>
<proteinExistence type="predicted"/>
<dbReference type="InterPro" id="IPR022294">
    <property type="entry name" value="ABC-transptr_permeasesu"/>
</dbReference>